<evidence type="ECO:0000259" key="11">
    <source>
        <dbReference type="Pfam" id="PF17767"/>
    </source>
</evidence>
<dbReference type="EMBL" id="JBHUOJ010000004">
    <property type="protein sequence ID" value="MFD2831948.1"/>
    <property type="molecule type" value="Genomic_DNA"/>
</dbReference>
<dbReference type="CDD" id="cd01570">
    <property type="entry name" value="NAPRTase_A"/>
    <property type="match status" value="1"/>
</dbReference>
<evidence type="ECO:0000256" key="4">
    <source>
        <dbReference type="ARBA" id="ARBA00022553"/>
    </source>
</evidence>
<feature type="domain" description="Nicotinate phosphoribosyltransferase N-terminal" evidence="11">
    <location>
        <begin position="7"/>
        <end position="130"/>
    </location>
</feature>
<accession>A0ABW5X075</accession>
<dbReference type="PIRSF" id="PIRSF000484">
    <property type="entry name" value="NAPRT"/>
    <property type="match status" value="1"/>
</dbReference>
<evidence type="ECO:0000256" key="8">
    <source>
        <dbReference type="ARBA" id="ARBA00048668"/>
    </source>
</evidence>
<protein>
    <recommendedName>
        <fullName evidence="3 9">Nicotinate phosphoribosyltransferase</fullName>
        <ecNumber evidence="3 9">6.3.4.21</ecNumber>
    </recommendedName>
</protein>
<keyword evidence="5 9" id="KW-0436">Ligase</keyword>
<evidence type="ECO:0000256" key="5">
    <source>
        <dbReference type="ARBA" id="ARBA00022598"/>
    </source>
</evidence>
<keyword evidence="6 9" id="KW-0662">Pyridine nucleotide biosynthesis</keyword>
<dbReference type="Pfam" id="PF17956">
    <property type="entry name" value="NAPRTase_C"/>
    <property type="match status" value="1"/>
</dbReference>
<comment type="function">
    <text evidence="9">Catalyzes the first step in the biosynthesis of NAD from nicotinic acid, the ATP-dependent synthesis of beta-nicotinate D-ribonucleotide from nicotinate and 5-phospho-D-ribose 1-phosphate.</text>
</comment>
<dbReference type="SUPFAM" id="SSF51690">
    <property type="entry name" value="Nicotinate/Quinolinate PRTase C-terminal domain-like"/>
    <property type="match status" value="1"/>
</dbReference>
<dbReference type="Gene3D" id="3.20.20.70">
    <property type="entry name" value="Aldolase class I"/>
    <property type="match status" value="1"/>
</dbReference>
<dbReference type="NCBIfam" id="NF006695">
    <property type="entry name" value="PRK09243.1-2"/>
    <property type="match status" value="1"/>
</dbReference>
<comment type="similarity">
    <text evidence="2 9">Belongs to the NAPRTase family.</text>
</comment>
<proteinExistence type="inferred from homology"/>
<organism evidence="13 14">
    <name type="scientific">Christiangramia antarctica</name>
    <dbReference type="NCBI Taxonomy" id="2058158"/>
    <lineage>
        <taxon>Bacteria</taxon>
        <taxon>Pseudomonadati</taxon>
        <taxon>Bacteroidota</taxon>
        <taxon>Flavobacteriia</taxon>
        <taxon>Flavobacteriales</taxon>
        <taxon>Flavobacteriaceae</taxon>
        <taxon>Christiangramia</taxon>
    </lineage>
</organism>
<dbReference type="InterPro" id="IPR040727">
    <property type="entry name" value="NAPRTase_N"/>
</dbReference>
<evidence type="ECO:0000256" key="9">
    <source>
        <dbReference type="RuleBase" id="RU365100"/>
    </source>
</evidence>
<dbReference type="NCBIfam" id="NF009131">
    <property type="entry name" value="PRK12484.1"/>
    <property type="match status" value="1"/>
</dbReference>
<dbReference type="InterPro" id="IPR036068">
    <property type="entry name" value="Nicotinate_pribotase-like_C"/>
</dbReference>
<evidence type="ECO:0000259" key="12">
    <source>
        <dbReference type="Pfam" id="PF17956"/>
    </source>
</evidence>
<reference evidence="14" key="1">
    <citation type="journal article" date="2019" name="Int. J. Syst. Evol. Microbiol.">
        <title>The Global Catalogue of Microorganisms (GCM) 10K type strain sequencing project: providing services to taxonomists for standard genome sequencing and annotation.</title>
        <authorList>
            <consortium name="The Broad Institute Genomics Platform"/>
            <consortium name="The Broad Institute Genome Sequencing Center for Infectious Disease"/>
            <person name="Wu L."/>
            <person name="Ma J."/>
        </authorList>
    </citation>
    <scope>NUCLEOTIDE SEQUENCE [LARGE SCALE GENOMIC DNA]</scope>
    <source>
        <strain evidence="14">KCTC 52925</strain>
    </source>
</reference>
<feature type="domain" description="Nicotinate/nicotinamide phosphoribosyltransferase" evidence="10">
    <location>
        <begin position="151"/>
        <end position="347"/>
    </location>
</feature>
<keyword evidence="4" id="KW-0597">Phosphoprotein</keyword>
<dbReference type="InterPro" id="IPR013785">
    <property type="entry name" value="Aldolase_TIM"/>
</dbReference>
<dbReference type="InterPro" id="IPR006405">
    <property type="entry name" value="Nic_PRibTrfase_pncB"/>
</dbReference>
<evidence type="ECO:0000259" key="10">
    <source>
        <dbReference type="Pfam" id="PF04095"/>
    </source>
</evidence>
<evidence type="ECO:0000256" key="6">
    <source>
        <dbReference type="ARBA" id="ARBA00022642"/>
    </source>
</evidence>
<evidence type="ECO:0000256" key="3">
    <source>
        <dbReference type="ARBA" id="ARBA00013236"/>
    </source>
</evidence>
<dbReference type="NCBIfam" id="TIGR01513">
    <property type="entry name" value="NAPRTase_put"/>
    <property type="match status" value="1"/>
</dbReference>
<gene>
    <name evidence="13" type="ORF">ACFSYS_01520</name>
</gene>
<dbReference type="Gene3D" id="3.20.140.10">
    <property type="entry name" value="nicotinate phosphoribosyltransferase"/>
    <property type="match status" value="1"/>
</dbReference>
<name>A0ABW5X075_9FLAO</name>
<dbReference type="RefSeq" id="WP_251739703.1">
    <property type="nucleotide sequence ID" value="NZ_JBHUOJ010000004.1"/>
</dbReference>
<comment type="caution">
    <text evidence="13">The sequence shown here is derived from an EMBL/GenBank/DDBJ whole genome shotgun (WGS) entry which is preliminary data.</text>
</comment>
<dbReference type="InterPro" id="IPR041619">
    <property type="entry name" value="NAPRTase_C"/>
</dbReference>
<dbReference type="GO" id="GO:0004516">
    <property type="term" value="F:nicotinate phosphoribosyltransferase activity"/>
    <property type="evidence" value="ECO:0007669"/>
    <property type="project" value="UniProtKB-EC"/>
</dbReference>
<dbReference type="SUPFAM" id="SSF54675">
    <property type="entry name" value="Nicotinate/Quinolinate PRTase N-terminal domain-like"/>
    <property type="match status" value="1"/>
</dbReference>
<keyword evidence="14" id="KW-1185">Reference proteome</keyword>
<dbReference type="PANTHER" id="PTHR11098">
    <property type="entry name" value="NICOTINATE PHOSPHORIBOSYLTRANSFERASE"/>
    <property type="match status" value="1"/>
</dbReference>
<dbReference type="Pfam" id="PF17767">
    <property type="entry name" value="NAPRTase_N"/>
    <property type="match status" value="1"/>
</dbReference>
<comment type="PTM">
    <text evidence="9">Transiently phosphorylated on a His residue during the reaction cycle. Phosphorylation strongly increases the affinity for substrates and increases the rate of nicotinate D-ribonucleotide production. Dephosphorylation regenerates the low-affinity form of the enzyme, leading to product release.</text>
</comment>
<feature type="domain" description="Nicotinate phosphoribosyltransferase C-terminal" evidence="12">
    <location>
        <begin position="352"/>
        <end position="456"/>
    </location>
</feature>
<dbReference type="InterPro" id="IPR041525">
    <property type="entry name" value="N/Namide_PRibTrfase"/>
</dbReference>
<sequence>MLKISAMYTDQYQLAMAQVYFKSNQKNHRAIFDYYFRDLPFQGGYAVFAGLEDFLKIISELKFSPSDLEYLQEQGFEKDFLEFLKDFRFTGNINSCMEGDLVFPNRPILQVEATLIEAQIIETILLNLLNFQTLIATKASRIRLVAGDATLLDFGLRRAQALGGYYASRAAMIGGFNGTSNVIAGKDFGIPVSGTMAHSFVQSFDNEIDAFRSFAQASAENCVLLVDTYNTLKSGIPNAILIAREMESKGKKLLAIRLDSGDLSYLAKESRKMLDEAGLHYVKIAASNQLDEFVIKSLLEQQAPIDIFGVGTNLVTGNPDAALDGVYKLSFSAGKPRIKISESIVKVTLPHKKQVFRIKTKDGKCVGADAIGLYHENRIEEMFHPFEPYKSMRLNTFEQEPLLKPVMMNGKITIPLRSLAEIANYSMERLAQLPIEYKRFNNPHIYKIGISQTLQNGRDHLITDIKKRLK</sequence>
<evidence type="ECO:0000313" key="14">
    <source>
        <dbReference type="Proteomes" id="UP001597438"/>
    </source>
</evidence>
<evidence type="ECO:0000256" key="1">
    <source>
        <dbReference type="ARBA" id="ARBA00004952"/>
    </source>
</evidence>
<comment type="pathway">
    <text evidence="1 9">Cofactor biosynthesis; NAD(+) biosynthesis; nicotinate D-ribonucleotide from nicotinate: step 1/1.</text>
</comment>
<comment type="catalytic activity">
    <reaction evidence="8 9">
        <text>5-phospho-alpha-D-ribose 1-diphosphate + nicotinate + ATP + H2O = nicotinate beta-D-ribonucleotide + ADP + phosphate + diphosphate</text>
        <dbReference type="Rhea" id="RHEA:36163"/>
        <dbReference type="ChEBI" id="CHEBI:15377"/>
        <dbReference type="ChEBI" id="CHEBI:30616"/>
        <dbReference type="ChEBI" id="CHEBI:32544"/>
        <dbReference type="ChEBI" id="CHEBI:33019"/>
        <dbReference type="ChEBI" id="CHEBI:43474"/>
        <dbReference type="ChEBI" id="CHEBI:57502"/>
        <dbReference type="ChEBI" id="CHEBI:58017"/>
        <dbReference type="ChEBI" id="CHEBI:456216"/>
        <dbReference type="EC" id="6.3.4.21"/>
    </reaction>
</comment>
<evidence type="ECO:0000256" key="2">
    <source>
        <dbReference type="ARBA" id="ARBA00010897"/>
    </source>
</evidence>
<keyword evidence="13" id="KW-0328">Glycosyltransferase</keyword>
<evidence type="ECO:0000313" key="13">
    <source>
        <dbReference type="EMBL" id="MFD2831948.1"/>
    </source>
</evidence>
<dbReference type="GO" id="GO:0016757">
    <property type="term" value="F:glycosyltransferase activity"/>
    <property type="evidence" value="ECO:0007669"/>
    <property type="project" value="UniProtKB-KW"/>
</dbReference>
<dbReference type="Pfam" id="PF04095">
    <property type="entry name" value="NAPRTase"/>
    <property type="match status" value="1"/>
</dbReference>
<dbReference type="Proteomes" id="UP001597438">
    <property type="component" value="Unassembled WGS sequence"/>
</dbReference>
<evidence type="ECO:0000256" key="7">
    <source>
        <dbReference type="ARBA" id="ARBA00022679"/>
    </source>
</evidence>
<keyword evidence="7 9" id="KW-0808">Transferase</keyword>
<dbReference type="EC" id="6.3.4.21" evidence="3 9"/>
<dbReference type="InterPro" id="IPR007229">
    <property type="entry name" value="Nic_PRibTrfase-Fam"/>
</dbReference>
<dbReference type="PANTHER" id="PTHR11098:SF1">
    <property type="entry name" value="NICOTINATE PHOSPHORIBOSYLTRANSFERASE"/>
    <property type="match status" value="1"/>
</dbReference>